<evidence type="ECO:0000256" key="2">
    <source>
        <dbReference type="ARBA" id="ARBA00022737"/>
    </source>
</evidence>
<dbReference type="Gene3D" id="2.130.10.10">
    <property type="entry name" value="YVTN repeat-like/Quinoprotein amine dehydrogenase"/>
    <property type="match status" value="1"/>
</dbReference>
<feature type="repeat" description="WD" evidence="3">
    <location>
        <begin position="308"/>
        <end position="327"/>
    </location>
</feature>
<feature type="compositionally biased region" description="Low complexity" evidence="4">
    <location>
        <begin position="521"/>
        <end position="532"/>
    </location>
</feature>
<dbReference type="PANTHER" id="PTHR14221:SF0">
    <property type="entry name" value="WD REPEAT-CONTAINING PROTEIN 44"/>
    <property type="match status" value="1"/>
</dbReference>
<keyword evidence="2" id="KW-0677">Repeat</keyword>
<feature type="repeat" description="WD" evidence="3">
    <location>
        <begin position="130"/>
        <end position="170"/>
    </location>
</feature>
<feature type="region of interest" description="Disordered" evidence="4">
    <location>
        <begin position="443"/>
        <end position="471"/>
    </location>
</feature>
<dbReference type="InterPro" id="IPR036322">
    <property type="entry name" value="WD40_repeat_dom_sf"/>
</dbReference>
<keyword evidence="6" id="KW-1185">Reference proteome</keyword>
<dbReference type="PROSITE" id="PS50294">
    <property type="entry name" value="WD_REPEATS_REGION"/>
    <property type="match status" value="1"/>
</dbReference>
<dbReference type="OrthoDB" id="1932312at2759"/>
<protein>
    <submittedName>
        <fullName evidence="5">WD repeat-containing protein 44</fullName>
    </submittedName>
</protein>
<sequence length="555" mass="62387">MSRNNQNEGMSSISVDNSQQDANVNKSTSSRNPIHGQPYVKMKSTIKIHKDFSRLILAQKLSTDDETSQSTSDSHQSHKAIWAMKFSTDGKHMAAGGQSCTVFVWNVTDHSNTVSNNNIHVFDENPIREYLGHKADILDLSWSKNHFLLSSSMDKTVRLWHVSRDECLCIFRHLDFVTSVAFHPKIRLWSIAEKRVAFWNEVSEGNMVTAVAFTLDGKTVCAGSHIGQCFFYDTQELKYNTQISIKDSGKKGRKITGIEPMPGMPPGEEKILITSNDSRIRMYNMKDKSLMFKYKGFENTSMQIKATFSDDGRYIICGSEDGNIYIWGTEQVNFSPFHYLQDSRIKAAAAIGNLGEQMMSTVMQGKDENGQPTRISGWLKRSEKHVQDKLRNRNEHFEAHDTAVAVAIFAPTETCQHLSRTNKDVIFSHTPIYIQSANQDTANMEDGSVHSNIYDYDETSDGKRTDRTSRSGQIMVSADNNGCIKVWRMDSGKYDACGNASNDQRLPNSSASLLRVEPVLSSKSESSRSGTSAPPSPRHRLLLGNLFNSQNRSKR</sequence>
<dbReference type="PANTHER" id="PTHR14221">
    <property type="entry name" value="WD REPEAT DOMAIN 44"/>
    <property type="match status" value="1"/>
</dbReference>
<evidence type="ECO:0000256" key="1">
    <source>
        <dbReference type="ARBA" id="ARBA00022574"/>
    </source>
</evidence>
<feature type="compositionally biased region" description="Polar residues" evidence="4">
    <location>
        <begin position="1"/>
        <end position="32"/>
    </location>
</feature>
<evidence type="ECO:0000256" key="4">
    <source>
        <dbReference type="SAM" id="MobiDB-lite"/>
    </source>
</evidence>
<evidence type="ECO:0000313" key="5">
    <source>
        <dbReference type="EMBL" id="KAF7728849.1"/>
    </source>
</evidence>
<dbReference type="EMBL" id="JABAYA010000031">
    <property type="protein sequence ID" value="KAF7728849.1"/>
    <property type="molecule type" value="Genomic_DNA"/>
</dbReference>
<accession>A0A8H7BUE7</accession>
<keyword evidence="1 3" id="KW-0853">WD repeat</keyword>
<name>A0A8H7BUE7_9FUNG</name>
<feature type="region of interest" description="Disordered" evidence="4">
    <location>
        <begin position="1"/>
        <end position="38"/>
    </location>
</feature>
<dbReference type="SUPFAM" id="SSF50978">
    <property type="entry name" value="WD40 repeat-like"/>
    <property type="match status" value="1"/>
</dbReference>
<dbReference type="InterPro" id="IPR001680">
    <property type="entry name" value="WD40_rpt"/>
</dbReference>
<dbReference type="InterPro" id="IPR015943">
    <property type="entry name" value="WD40/YVTN_repeat-like_dom_sf"/>
</dbReference>
<evidence type="ECO:0000313" key="6">
    <source>
        <dbReference type="Proteomes" id="UP000605846"/>
    </source>
</evidence>
<feature type="compositionally biased region" description="Basic and acidic residues" evidence="4">
    <location>
        <begin position="460"/>
        <end position="469"/>
    </location>
</feature>
<gene>
    <name evidence="5" type="primary">WDR44</name>
    <name evidence="5" type="ORF">EC973_005475</name>
</gene>
<comment type="caution">
    <text evidence="5">The sequence shown here is derived from an EMBL/GenBank/DDBJ whole genome shotgun (WGS) entry which is preliminary data.</text>
</comment>
<evidence type="ECO:0000256" key="3">
    <source>
        <dbReference type="PROSITE-ProRule" id="PRU00221"/>
    </source>
</evidence>
<dbReference type="PROSITE" id="PS50082">
    <property type="entry name" value="WD_REPEATS_2"/>
    <property type="match status" value="2"/>
</dbReference>
<dbReference type="Pfam" id="PF00400">
    <property type="entry name" value="WD40"/>
    <property type="match status" value="3"/>
</dbReference>
<dbReference type="InterPro" id="IPR040324">
    <property type="entry name" value="WDR44/Dgr2"/>
</dbReference>
<organism evidence="5 6">
    <name type="scientific">Apophysomyces ossiformis</name>
    <dbReference type="NCBI Taxonomy" id="679940"/>
    <lineage>
        <taxon>Eukaryota</taxon>
        <taxon>Fungi</taxon>
        <taxon>Fungi incertae sedis</taxon>
        <taxon>Mucoromycota</taxon>
        <taxon>Mucoromycotina</taxon>
        <taxon>Mucoromycetes</taxon>
        <taxon>Mucorales</taxon>
        <taxon>Mucorineae</taxon>
        <taxon>Mucoraceae</taxon>
        <taxon>Apophysomyces</taxon>
    </lineage>
</organism>
<dbReference type="AlphaFoldDB" id="A0A8H7BUE7"/>
<reference evidence="5" key="1">
    <citation type="submission" date="2020-01" db="EMBL/GenBank/DDBJ databases">
        <title>Genome Sequencing of Three Apophysomyces-Like Fungal Strains Confirms a Novel Fungal Genus in the Mucoromycota with divergent Burkholderia-like Endosymbiotic Bacteria.</title>
        <authorList>
            <person name="Stajich J.E."/>
            <person name="Macias A.M."/>
            <person name="Carter-House D."/>
            <person name="Lovett B."/>
            <person name="Kasson L.R."/>
            <person name="Berry K."/>
            <person name="Grigoriev I."/>
            <person name="Chang Y."/>
            <person name="Spatafora J."/>
            <person name="Kasson M.T."/>
        </authorList>
    </citation>
    <scope>NUCLEOTIDE SEQUENCE</scope>
    <source>
        <strain evidence="5">NRRL A-21654</strain>
    </source>
</reference>
<dbReference type="SMART" id="SM00320">
    <property type="entry name" value="WD40"/>
    <property type="match status" value="5"/>
</dbReference>
<feature type="region of interest" description="Disordered" evidence="4">
    <location>
        <begin position="518"/>
        <end position="541"/>
    </location>
</feature>
<dbReference type="Proteomes" id="UP000605846">
    <property type="component" value="Unassembled WGS sequence"/>
</dbReference>
<proteinExistence type="predicted"/>